<feature type="domain" description="MOSC" evidence="1">
    <location>
        <begin position="17"/>
        <end position="150"/>
    </location>
</feature>
<evidence type="ECO:0000313" key="3">
    <source>
        <dbReference type="Proteomes" id="UP000198703"/>
    </source>
</evidence>
<dbReference type="PANTHER" id="PTHR36930:SF1">
    <property type="entry name" value="MOSC DOMAIN-CONTAINING PROTEIN"/>
    <property type="match status" value="1"/>
</dbReference>
<dbReference type="Proteomes" id="UP000198703">
    <property type="component" value="Unassembled WGS sequence"/>
</dbReference>
<dbReference type="InterPro" id="IPR011037">
    <property type="entry name" value="Pyrv_Knase-like_insert_dom_sf"/>
</dbReference>
<dbReference type="InterPro" id="IPR005302">
    <property type="entry name" value="MoCF_Sase_C"/>
</dbReference>
<name>A0A1H4APL2_9RHOB</name>
<dbReference type="GO" id="GO:0030151">
    <property type="term" value="F:molybdenum ion binding"/>
    <property type="evidence" value="ECO:0007669"/>
    <property type="project" value="InterPro"/>
</dbReference>
<sequence>MAARWARPGRVAWLGVRPARRAPVVAVAVAEIGPAGLAGDRREAPGRRAVTLIQAEHLPVIAALAGRGAAPPEALRRNVVVAGVNLLGLRARRFRLGTAVLEGAGLCAPCSRMEEALGPGGYAAVRGHGGICASVVSPGVLRLGDALVPLD</sequence>
<dbReference type="EMBL" id="FNQM01000004">
    <property type="protein sequence ID" value="SEA37835.1"/>
    <property type="molecule type" value="Genomic_DNA"/>
</dbReference>
<dbReference type="PROSITE" id="PS51340">
    <property type="entry name" value="MOSC"/>
    <property type="match status" value="1"/>
</dbReference>
<dbReference type="GO" id="GO:0003824">
    <property type="term" value="F:catalytic activity"/>
    <property type="evidence" value="ECO:0007669"/>
    <property type="project" value="InterPro"/>
</dbReference>
<dbReference type="GO" id="GO:0030170">
    <property type="term" value="F:pyridoxal phosphate binding"/>
    <property type="evidence" value="ECO:0007669"/>
    <property type="project" value="InterPro"/>
</dbReference>
<reference evidence="2 3" key="1">
    <citation type="submission" date="2016-10" db="EMBL/GenBank/DDBJ databases">
        <authorList>
            <person name="de Groot N.N."/>
        </authorList>
    </citation>
    <scope>NUCLEOTIDE SEQUENCE [LARGE SCALE GENOMIC DNA]</scope>
    <source>
        <strain evidence="2 3">DSM 15345</strain>
    </source>
</reference>
<gene>
    <name evidence="2" type="ORF">SAMN05444370_104317</name>
</gene>
<dbReference type="Pfam" id="PF03473">
    <property type="entry name" value="MOSC"/>
    <property type="match status" value="1"/>
</dbReference>
<dbReference type="STRING" id="89524.SAMN05444370_104317"/>
<dbReference type="OrthoDB" id="1550913at2"/>
<dbReference type="InterPro" id="IPR052716">
    <property type="entry name" value="MOSC_domain"/>
</dbReference>
<evidence type="ECO:0000259" key="1">
    <source>
        <dbReference type="PROSITE" id="PS51340"/>
    </source>
</evidence>
<keyword evidence="3" id="KW-1185">Reference proteome</keyword>
<organism evidence="2 3">
    <name type="scientific">Rubrimonas cliftonensis</name>
    <dbReference type="NCBI Taxonomy" id="89524"/>
    <lineage>
        <taxon>Bacteria</taxon>
        <taxon>Pseudomonadati</taxon>
        <taxon>Pseudomonadota</taxon>
        <taxon>Alphaproteobacteria</taxon>
        <taxon>Rhodobacterales</taxon>
        <taxon>Paracoccaceae</taxon>
        <taxon>Rubrimonas</taxon>
    </lineage>
</organism>
<proteinExistence type="predicted"/>
<dbReference type="PANTHER" id="PTHR36930">
    <property type="entry name" value="METAL-SULFUR CLUSTER BIOSYNTHESIS PROTEINS YUAD-RELATED"/>
    <property type="match status" value="1"/>
</dbReference>
<protein>
    <submittedName>
        <fullName evidence="2">MOSC domain-containing protein</fullName>
    </submittedName>
</protein>
<accession>A0A1H4APL2</accession>
<dbReference type="Gene3D" id="2.40.33.20">
    <property type="entry name" value="PK beta-barrel domain-like"/>
    <property type="match status" value="1"/>
</dbReference>
<evidence type="ECO:0000313" key="2">
    <source>
        <dbReference type="EMBL" id="SEA37835.1"/>
    </source>
</evidence>
<dbReference type="SUPFAM" id="SSF50800">
    <property type="entry name" value="PK beta-barrel domain-like"/>
    <property type="match status" value="1"/>
</dbReference>
<dbReference type="AlphaFoldDB" id="A0A1H4APL2"/>